<dbReference type="OrthoDB" id="9796770at2"/>
<protein>
    <submittedName>
        <fullName evidence="7">TAP-like protein</fullName>
    </submittedName>
</protein>
<evidence type="ECO:0000256" key="3">
    <source>
        <dbReference type="SAM" id="MobiDB-lite"/>
    </source>
</evidence>
<reference evidence="8" key="1">
    <citation type="submission" date="2016-10" db="EMBL/GenBank/DDBJ databases">
        <authorList>
            <person name="Varghese N."/>
        </authorList>
    </citation>
    <scope>NUCLEOTIDE SEQUENCE [LARGE SCALE GENOMIC DNA]</scope>
    <source>
        <strain evidence="8">DSM 45096 / BCRC 16803 / CGMCC 4.1857 / CIP 109030 / JCM 12277 / KCTC 19219 / NBRC 100920 / 33214</strain>
    </source>
</reference>
<keyword evidence="2" id="KW-0378">Hydrolase</keyword>
<dbReference type="Proteomes" id="UP000183015">
    <property type="component" value="Unassembled WGS sequence"/>
</dbReference>
<dbReference type="InterPro" id="IPR013595">
    <property type="entry name" value="Pept_S33_TAP-like_C"/>
</dbReference>
<feature type="domain" description="Peptidase S33 tripeptidyl aminopeptidase-like C-terminal" evidence="6">
    <location>
        <begin position="450"/>
        <end position="526"/>
    </location>
</feature>
<dbReference type="GO" id="GO:0016787">
    <property type="term" value="F:hydrolase activity"/>
    <property type="evidence" value="ECO:0007669"/>
    <property type="project" value="UniProtKB-KW"/>
</dbReference>
<keyword evidence="8" id="KW-1185">Reference proteome</keyword>
<evidence type="ECO:0000313" key="8">
    <source>
        <dbReference type="Proteomes" id="UP000183015"/>
    </source>
</evidence>
<dbReference type="AlphaFoldDB" id="A0A1H7HKJ9"/>
<dbReference type="Pfam" id="PF00561">
    <property type="entry name" value="Abhydrolase_1"/>
    <property type="match status" value="1"/>
</dbReference>
<name>A0A1H7HKJ9_STRJI</name>
<dbReference type="PANTHER" id="PTHR43248">
    <property type="entry name" value="2-SUCCINYL-6-HYDROXY-2,4-CYCLOHEXADIENE-1-CARBOXYLATE SYNTHASE"/>
    <property type="match status" value="1"/>
</dbReference>
<dbReference type="Pfam" id="PF08386">
    <property type="entry name" value="Abhydrolase_4"/>
    <property type="match status" value="1"/>
</dbReference>
<gene>
    <name evidence="7" type="ORF">SAMN05414137_102255</name>
</gene>
<organism evidence="7 8">
    <name type="scientific">Streptacidiphilus jiangxiensis</name>
    <dbReference type="NCBI Taxonomy" id="235985"/>
    <lineage>
        <taxon>Bacteria</taxon>
        <taxon>Bacillati</taxon>
        <taxon>Actinomycetota</taxon>
        <taxon>Actinomycetes</taxon>
        <taxon>Kitasatosporales</taxon>
        <taxon>Streptomycetaceae</taxon>
        <taxon>Streptacidiphilus</taxon>
    </lineage>
</organism>
<dbReference type="Gene3D" id="3.40.50.1820">
    <property type="entry name" value="alpha/beta hydrolase"/>
    <property type="match status" value="2"/>
</dbReference>
<dbReference type="PANTHER" id="PTHR43248:SF25">
    <property type="entry name" value="AB HYDROLASE-1 DOMAIN-CONTAINING PROTEIN-RELATED"/>
    <property type="match status" value="1"/>
</dbReference>
<feature type="chain" id="PRO_5010165689" evidence="4">
    <location>
        <begin position="24"/>
        <end position="717"/>
    </location>
</feature>
<evidence type="ECO:0000256" key="2">
    <source>
        <dbReference type="ARBA" id="ARBA00022801"/>
    </source>
</evidence>
<dbReference type="SUPFAM" id="SSF53474">
    <property type="entry name" value="alpha/beta-Hydrolases"/>
    <property type="match status" value="1"/>
</dbReference>
<dbReference type="eggNOG" id="COG0596">
    <property type="taxonomic scope" value="Bacteria"/>
</dbReference>
<sequence>MRLRARALIAVLATALTLPAAQAVSADLAVPGHRAPPSRPAARTDVASGTAAGTTAGTTSGTAAGGALQVGSVRLTPCGSKPSGWCGKVQEPLDRSDPTGPTIGVAFEWFPATGPTGLADPVGTVVAVDGGPGWGSTSSRAAYLAMLGPLRTQRNLLVLDLRGTGRSGAITCQALQDAQGSTDTDAFRQAVGACGDQLDHTWKHADGSWVHAADLFGTAQAARDLADVLAQLALPKVDLYGDSYGTWFAQSYASRYPRTLNSVTLDASYEVLGLDPWYRSSLATARTAFGLACARSSACAAGAPRDPWAAISQLATLLRSAPVSGTTTDLNGHTVGETVTTATLLDLVTNAGSDPAVYKGLPAAADAVLDDGDPAPLLRLAAQSVGYDNTTPPPPAYSDGLYFAVACTDYPQLFDRSAPPDRRAEQLRQAVAGQPASAFSPFTASEWTGMNAYTNTFTGCLDWPAPVHTDPPVTATPPLVPGSVPVLVLGGDLDSLTPAVDGQRVAQQMGPSARFVGVPNLTHITAMADAAWPGPEACGQRLYRQFTADPGSLGSLDTGCTAGTTPIAALAAYPALLADVAPAAAGSGNQADPSALRAAAAGVATVDDALTRYGYLSGTHDLGPRGGSWSASASGGSGGSAVSFAFHGTRWVGDATTDGTARWDRTDGTVTARLTVHRDGAPDLTVTASWNTVAPTTTVTLAGTVTGASLQGTMAQP</sequence>
<comment type="similarity">
    <text evidence="1">Belongs to the peptidase S33 family.</text>
</comment>
<dbReference type="STRING" id="235985.SAMN05414137_102255"/>
<evidence type="ECO:0000313" key="7">
    <source>
        <dbReference type="EMBL" id="SEK50789.1"/>
    </source>
</evidence>
<dbReference type="InterPro" id="IPR051601">
    <property type="entry name" value="Serine_prot/Carboxylest_S33"/>
</dbReference>
<evidence type="ECO:0000259" key="6">
    <source>
        <dbReference type="Pfam" id="PF08386"/>
    </source>
</evidence>
<dbReference type="InterPro" id="IPR029058">
    <property type="entry name" value="AB_hydrolase_fold"/>
</dbReference>
<evidence type="ECO:0000259" key="5">
    <source>
        <dbReference type="Pfam" id="PF00561"/>
    </source>
</evidence>
<accession>A0A1H7HKJ9</accession>
<dbReference type="EMBL" id="FOAZ01000002">
    <property type="protein sequence ID" value="SEK50789.1"/>
    <property type="molecule type" value="Genomic_DNA"/>
</dbReference>
<evidence type="ECO:0000256" key="1">
    <source>
        <dbReference type="ARBA" id="ARBA00010088"/>
    </source>
</evidence>
<evidence type="ECO:0000256" key="4">
    <source>
        <dbReference type="SAM" id="SignalP"/>
    </source>
</evidence>
<proteinExistence type="inferred from homology"/>
<feature type="signal peptide" evidence="4">
    <location>
        <begin position="1"/>
        <end position="23"/>
    </location>
</feature>
<keyword evidence="4" id="KW-0732">Signal</keyword>
<feature type="region of interest" description="Disordered" evidence="3">
    <location>
        <begin position="30"/>
        <end position="64"/>
    </location>
</feature>
<feature type="compositionally biased region" description="Low complexity" evidence="3">
    <location>
        <begin position="47"/>
        <end position="64"/>
    </location>
</feature>
<dbReference type="RefSeq" id="WP_042454359.1">
    <property type="nucleotide sequence ID" value="NZ_BBPN01000033.1"/>
</dbReference>
<feature type="domain" description="AB hydrolase-1" evidence="5">
    <location>
        <begin position="125"/>
        <end position="275"/>
    </location>
</feature>
<dbReference type="InterPro" id="IPR000073">
    <property type="entry name" value="AB_hydrolase_1"/>
</dbReference>